<feature type="non-terminal residue" evidence="1">
    <location>
        <position position="1"/>
    </location>
</feature>
<organism evidence="1 2">
    <name type="scientific">Favolaschia claudopus</name>
    <dbReference type="NCBI Taxonomy" id="2862362"/>
    <lineage>
        <taxon>Eukaryota</taxon>
        <taxon>Fungi</taxon>
        <taxon>Dikarya</taxon>
        <taxon>Basidiomycota</taxon>
        <taxon>Agaricomycotina</taxon>
        <taxon>Agaricomycetes</taxon>
        <taxon>Agaricomycetidae</taxon>
        <taxon>Agaricales</taxon>
        <taxon>Marasmiineae</taxon>
        <taxon>Mycenaceae</taxon>
        <taxon>Favolaschia</taxon>
    </lineage>
</organism>
<dbReference type="EMBL" id="JAWWNJ010000017">
    <property type="protein sequence ID" value="KAK7038294.1"/>
    <property type="molecule type" value="Genomic_DNA"/>
</dbReference>
<evidence type="ECO:0000313" key="1">
    <source>
        <dbReference type="EMBL" id="KAK7038294.1"/>
    </source>
</evidence>
<dbReference type="Proteomes" id="UP001362999">
    <property type="component" value="Unassembled WGS sequence"/>
</dbReference>
<name>A0AAW0CE38_9AGAR</name>
<gene>
    <name evidence="1" type="ORF">R3P38DRAFT_2408994</name>
</gene>
<reference evidence="1 2" key="1">
    <citation type="journal article" date="2024" name="J Genomics">
        <title>Draft genome sequencing and assembly of Favolaschia claudopus CIRM-BRFM 2984 isolated from oak limbs.</title>
        <authorList>
            <person name="Navarro D."/>
            <person name="Drula E."/>
            <person name="Chaduli D."/>
            <person name="Cazenave R."/>
            <person name="Ahrendt S."/>
            <person name="Wang J."/>
            <person name="Lipzen A."/>
            <person name="Daum C."/>
            <person name="Barry K."/>
            <person name="Grigoriev I.V."/>
            <person name="Favel A."/>
            <person name="Rosso M.N."/>
            <person name="Martin F."/>
        </authorList>
    </citation>
    <scope>NUCLEOTIDE SEQUENCE [LARGE SCALE GENOMIC DNA]</scope>
    <source>
        <strain evidence="1 2">CIRM-BRFM 2984</strain>
    </source>
</reference>
<dbReference type="Pfam" id="PF14223">
    <property type="entry name" value="Retrotran_gag_2"/>
    <property type="match status" value="1"/>
</dbReference>
<accession>A0AAW0CE38</accession>
<sequence>SSTADSHIYRIDPLRGAENFAVWKVRMSHILTDLGYDTHVEEKATPPTDPAELARWNKADRKALSTIVLRVADNVLVYVSKATTAKEAWTALS</sequence>
<keyword evidence="2" id="KW-1185">Reference proteome</keyword>
<dbReference type="AlphaFoldDB" id="A0AAW0CE38"/>
<proteinExistence type="predicted"/>
<evidence type="ECO:0000313" key="2">
    <source>
        <dbReference type="Proteomes" id="UP001362999"/>
    </source>
</evidence>
<evidence type="ECO:0008006" key="3">
    <source>
        <dbReference type="Google" id="ProtNLM"/>
    </source>
</evidence>
<comment type="caution">
    <text evidence="1">The sequence shown here is derived from an EMBL/GenBank/DDBJ whole genome shotgun (WGS) entry which is preliminary data.</text>
</comment>
<protein>
    <recommendedName>
        <fullName evidence="3">Retrotransposon Copia-like N-terminal domain-containing protein</fullName>
    </recommendedName>
</protein>
<feature type="non-terminal residue" evidence="1">
    <location>
        <position position="93"/>
    </location>
</feature>